<dbReference type="InterPro" id="IPR036812">
    <property type="entry name" value="NAD(P)_OxRdtase_dom_sf"/>
</dbReference>
<evidence type="ECO:0000256" key="1">
    <source>
        <dbReference type="ARBA" id="ARBA00006515"/>
    </source>
</evidence>
<dbReference type="PANTHER" id="PTHR43150:SF2">
    <property type="entry name" value="HYPERKINETIC, ISOFORM M"/>
    <property type="match status" value="1"/>
</dbReference>
<evidence type="ECO:0000256" key="3">
    <source>
        <dbReference type="ARBA" id="ARBA00023002"/>
    </source>
</evidence>
<dbReference type="Pfam" id="PF00248">
    <property type="entry name" value="Aldo_ket_red"/>
    <property type="match status" value="1"/>
</dbReference>
<keyword evidence="3" id="KW-0560">Oxidoreductase</keyword>
<dbReference type="SUPFAM" id="SSF51430">
    <property type="entry name" value="NAD(P)-linked oxidoreductase"/>
    <property type="match status" value="1"/>
</dbReference>
<evidence type="ECO:0000259" key="4">
    <source>
        <dbReference type="Pfam" id="PF00248"/>
    </source>
</evidence>
<protein>
    <recommendedName>
        <fullName evidence="4">NADP-dependent oxidoreductase domain-containing protein</fullName>
    </recommendedName>
</protein>
<dbReference type="PANTHER" id="PTHR43150">
    <property type="entry name" value="HYPERKINETIC, ISOFORM M"/>
    <property type="match status" value="1"/>
</dbReference>
<gene>
    <name evidence="5" type="ORF">BSTOLATCC_MIC11370</name>
</gene>
<name>A0AAU9IMD2_9CILI</name>
<proteinExistence type="inferred from homology"/>
<accession>A0AAU9IMD2</accession>
<dbReference type="Gene3D" id="3.20.20.100">
    <property type="entry name" value="NADP-dependent oxidoreductase domain"/>
    <property type="match status" value="1"/>
</dbReference>
<evidence type="ECO:0000256" key="2">
    <source>
        <dbReference type="ARBA" id="ARBA00022857"/>
    </source>
</evidence>
<dbReference type="InterPro" id="IPR023210">
    <property type="entry name" value="NADP_OxRdtase_dom"/>
</dbReference>
<organism evidence="5 6">
    <name type="scientific">Blepharisma stoltei</name>
    <dbReference type="NCBI Taxonomy" id="1481888"/>
    <lineage>
        <taxon>Eukaryota</taxon>
        <taxon>Sar</taxon>
        <taxon>Alveolata</taxon>
        <taxon>Ciliophora</taxon>
        <taxon>Postciliodesmatophora</taxon>
        <taxon>Heterotrichea</taxon>
        <taxon>Heterotrichida</taxon>
        <taxon>Blepharismidae</taxon>
        <taxon>Blepharisma</taxon>
    </lineage>
</organism>
<dbReference type="AlphaFoldDB" id="A0AAU9IMD2"/>
<dbReference type="InterPro" id="IPR005399">
    <property type="entry name" value="K_chnl_volt-dep_bsu_KCNAB-rel"/>
</dbReference>
<dbReference type="Proteomes" id="UP001162131">
    <property type="component" value="Unassembled WGS sequence"/>
</dbReference>
<evidence type="ECO:0000313" key="5">
    <source>
        <dbReference type="EMBL" id="CAG9314362.1"/>
    </source>
</evidence>
<sequence length="346" mass="39059">MEAESMKYRYLGRSGLKVSVLGFGNMTSGWAEGAEEWNSQCIDKCIKKGVNFFDTAELYGSGVAETILGRNLKQGGYDRDDLIITTKFFPSKFGIQGLSRKRLRQAIDHSLERMQLDYVDIIYLHRFDPEVPLEESIRIANEIIDSDKAFYWGTSNFTPQQISECFTICEKHGWIPPIVEQCEYHMFEREIVERDYVPSFNQYGLGTSVWSPLCGGILSGRYNDGNVSAGRFDNSLFASFTKPKWDKYIGNRKEAAVKILTGLKAIADELRCSQAQLAIAWVMKNPDVSTAITGASSIAQLEDNLGSVEVIEKLSPEVLSRIEDLLGNRPTPSMNWRNFSPNTPRR</sequence>
<dbReference type="GO" id="GO:0016491">
    <property type="term" value="F:oxidoreductase activity"/>
    <property type="evidence" value="ECO:0007669"/>
    <property type="project" value="UniProtKB-KW"/>
</dbReference>
<dbReference type="EMBL" id="CAJZBQ010000012">
    <property type="protein sequence ID" value="CAG9314362.1"/>
    <property type="molecule type" value="Genomic_DNA"/>
</dbReference>
<evidence type="ECO:0000313" key="6">
    <source>
        <dbReference type="Proteomes" id="UP001162131"/>
    </source>
</evidence>
<keyword evidence="2" id="KW-0521">NADP</keyword>
<comment type="similarity">
    <text evidence="1">Belongs to the shaker potassium channel beta subunit family.</text>
</comment>
<feature type="domain" description="NADP-dependent oxidoreductase" evidence="4">
    <location>
        <begin position="21"/>
        <end position="325"/>
    </location>
</feature>
<dbReference type="PRINTS" id="PR01577">
    <property type="entry name" value="KCNABCHANNEL"/>
</dbReference>
<comment type="caution">
    <text evidence="5">The sequence shown here is derived from an EMBL/GenBank/DDBJ whole genome shotgun (WGS) entry which is preliminary data.</text>
</comment>
<reference evidence="5" key="1">
    <citation type="submission" date="2021-09" db="EMBL/GenBank/DDBJ databases">
        <authorList>
            <consortium name="AG Swart"/>
            <person name="Singh M."/>
            <person name="Singh A."/>
            <person name="Seah K."/>
            <person name="Emmerich C."/>
        </authorList>
    </citation>
    <scope>NUCLEOTIDE SEQUENCE</scope>
    <source>
        <strain evidence="5">ATCC30299</strain>
    </source>
</reference>
<keyword evidence="6" id="KW-1185">Reference proteome</keyword>